<dbReference type="SMART" id="SM00044">
    <property type="entry name" value="CYCc"/>
    <property type="match status" value="1"/>
</dbReference>
<evidence type="ECO:0000259" key="19">
    <source>
        <dbReference type="PROSITE" id="PS50125"/>
    </source>
</evidence>
<evidence type="ECO:0000256" key="16">
    <source>
        <dbReference type="SAM" id="Phobius"/>
    </source>
</evidence>
<evidence type="ECO:0000256" key="15">
    <source>
        <dbReference type="RuleBase" id="RU003431"/>
    </source>
</evidence>
<dbReference type="GO" id="GO:0001653">
    <property type="term" value="F:peptide receptor activity"/>
    <property type="evidence" value="ECO:0007669"/>
    <property type="project" value="TreeGrafter"/>
</dbReference>
<dbReference type="Gene3D" id="3.30.70.1230">
    <property type="entry name" value="Nucleotide cyclase"/>
    <property type="match status" value="1"/>
</dbReference>
<evidence type="ECO:0000313" key="20">
    <source>
        <dbReference type="EMBL" id="CAG9816745.1"/>
    </source>
</evidence>
<evidence type="ECO:0000256" key="14">
    <source>
        <dbReference type="RuleBase" id="RU000405"/>
    </source>
</evidence>
<dbReference type="Pfam" id="PF01094">
    <property type="entry name" value="ANF_receptor"/>
    <property type="match status" value="1"/>
</dbReference>
<name>A0A9N9WZ66_PHACE</name>
<keyword evidence="12 14" id="KW-0456">Lyase</keyword>
<dbReference type="PROSITE" id="PS00452">
    <property type="entry name" value="GUANYLATE_CYCLASE_1"/>
    <property type="match status" value="1"/>
</dbReference>
<evidence type="ECO:0000256" key="7">
    <source>
        <dbReference type="ARBA" id="ARBA00022989"/>
    </source>
</evidence>
<dbReference type="CDD" id="cd07302">
    <property type="entry name" value="CHD"/>
    <property type="match status" value="1"/>
</dbReference>
<evidence type="ECO:0000256" key="5">
    <source>
        <dbReference type="ARBA" id="ARBA00022729"/>
    </source>
</evidence>
<dbReference type="EMBL" id="OU896720">
    <property type="protein sequence ID" value="CAG9816745.1"/>
    <property type="molecule type" value="Genomic_DNA"/>
</dbReference>
<dbReference type="InterPro" id="IPR001245">
    <property type="entry name" value="Ser-Thr/Tyr_kinase_cat_dom"/>
</dbReference>
<evidence type="ECO:0000256" key="11">
    <source>
        <dbReference type="ARBA" id="ARBA00023180"/>
    </source>
</evidence>
<keyword evidence="21" id="KW-1185">Reference proteome</keyword>
<dbReference type="InterPro" id="IPR028082">
    <property type="entry name" value="Peripla_BP_I"/>
</dbReference>
<proteinExistence type="inferred from homology"/>
<dbReference type="FunFam" id="1.10.510.10:FF:000420">
    <property type="entry name" value="Guanylate cyclase"/>
    <property type="match status" value="1"/>
</dbReference>
<dbReference type="PROSITE" id="PS50011">
    <property type="entry name" value="PROTEIN_KINASE_DOM"/>
    <property type="match status" value="1"/>
</dbReference>
<dbReference type="Proteomes" id="UP001153737">
    <property type="component" value="Chromosome 14"/>
</dbReference>
<evidence type="ECO:0000256" key="10">
    <source>
        <dbReference type="ARBA" id="ARBA00023170"/>
    </source>
</evidence>
<dbReference type="GO" id="GO:0004016">
    <property type="term" value="F:adenylate cyclase activity"/>
    <property type="evidence" value="ECO:0007669"/>
    <property type="project" value="TreeGrafter"/>
</dbReference>
<evidence type="ECO:0000256" key="3">
    <source>
        <dbReference type="ARBA" id="ARBA00012202"/>
    </source>
</evidence>
<keyword evidence="5 17" id="KW-0732">Signal</keyword>
<evidence type="ECO:0000256" key="8">
    <source>
        <dbReference type="ARBA" id="ARBA00023134"/>
    </source>
</evidence>
<keyword evidence="4 16" id="KW-0812">Transmembrane</keyword>
<dbReference type="InterPro" id="IPR018297">
    <property type="entry name" value="A/G_cyclase_CS"/>
</dbReference>
<dbReference type="EC" id="4.6.1.2" evidence="3 15"/>
<dbReference type="Pfam" id="PF00211">
    <property type="entry name" value="Guanylate_cyc"/>
    <property type="match status" value="1"/>
</dbReference>
<comment type="similarity">
    <text evidence="14">Belongs to the adenylyl cyclase class-4/guanylyl cyclase family.</text>
</comment>
<dbReference type="SUPFAM" id="SSF53822">
    <property type="entry name" value="Periplasmic binding protein-like I"/>
    <property type="match status" value="1"/>
</dbReference>
<evidence type="ECO:0000256" key="13">
    <source>
        <dbReference type="ARBA" id="ARBA00023293"/>
    </source>
</evidence>
<dbReference type="OrthoDB" id="1890790at2759"/>
<evidence type="ECO:0000256" key="2">
    <source>
        <dbReference type="ARBA" id="ARBA00004479"/>
    </source>
</evidence>
<protein>
    <recommendedName>
        <fullName evidence="3 15">Guanylate cyclase</fullName>
        <ecNumber evidence="3 15">4.6.1.2</ecNumber>
    </recommendedName>
</protein>
<accession>A0A9N9WZ66</accession>
<keyword evidence="7 16" id="KW-1133">Transmembrane helix</keyword>
<reference evidence="20" key="1">
    <citation type="submission" date="2022-01" db="EMBL/GenBank/DDBJ databases">
        <authorList>
            <person name="King R."/>
        </authorList>
    </citation>
    <scope>NUCLEOTIDE SEQUENCE</scope>
</reference>
<evidence type="ECO:0000259" key="18">
    <source>
        <dbReference type="PROSITE" id="PS50011"/>
    </source>
</evidence>
<keyword evidence="8" id="KW-0342">GTP-binding</keyword>
<dbReference type="InterPro" id="IPR011009">
    <property type="entry name" value="Kinase-like_dom_sf"/>
</dbReference>
<dbReference type="GO" id="GO:0005886">
    <property type="term" value="C:plasma membrane"/>
    <property type="evidence" value="ECO:0007669"/>
    <property type="project" value="TreeGrafter"/>
</dbReference>
<comment type="subcellular location">
    <subcellularLocation>
        <location evidence="2">Membrane</location>
        <topology evidence="2">Single-pass type I membrane protein</topology>
    </subcellularLocation>
</comment>
<dbReference type="SUPFAM" id="SSF56112">
    <property type="entry name" value="Protein kinase-like (PK-like)"/>
    <property type="match status" value="1"/>
</dbReference>
<keyword evidence="10" id="KW-0675">Receptor</keyword>
<dbReference type="PROSITE" id="PS50125">
    <property type="entry name" value="GUANYLATE_CYCLASE_2"/>
    <property type="match status" value="1"/>
</dbReference>
<evidence type="ECO:0000256" key="6">
    <source>
        <dbReference type="ARBA" id="ARBA00022741"/>
    </source>
</evidence>
<dbReference type="PANTHER" id="PTHR11920:SF494">
    <property type="entry name" value="ATRIAL NATRIURETIC PEPTIDE RECEPTOR 2"/>
    <property type="match status" value="1"/>
</dbReference>
<dbReference type="InterPro" id="IPR029787">
    <property type="entry name" value="Nucleotide_cyclase"/>
</dbReference>
<dbReference type="InterPro" id="IPR000719">
    <property type="entry name" value="Prot_kinase_dom"/>
</dbReference>
<dbReference type="InterPro" id="IPR001054">
    <property type="entry name" value="A/G_cyclase"/>
</dbReference>
<evidence type="ECO:0000256" key="1">
    <source>
        <dbReference type="ARBA" id="ARBA00001436"/>
    </source>
</evidence>
<evidence type="ECO:0000256" key="9">
    <source>
        <dbReference type="ARBA" id="ARBA00023136"/>
    </source>
</evidence>
<feature type="chain" id="PRO_5040391032" description="Guanylate cyclase" evidence="17">
    <location>
        <begin position="16"/>
        <end position="1129"/>
    </location>
</feature>
<dbReference type="GO" id="GO:0004672">
    <property type="term" value="F:protein kinase activity"/>
    <property type="evidence" value="ECO:0007669"/>
    <property type="project" value="InterPro"/>
</dbReference>
<dbReference type="Pfam" id="PF07714">
    <property type="entry name" value="PK_Tyr_Ser-Thr"/>
    <property type="match status" value="1"/>
</dbReference>
<dbReference type="GO" id="GO:0007168">
    <property type="term" value="P:receptor guanylyl cyclase signaling pathway"/>
    <property type="evidence" value="ECO:0007669"/>
    <property type="project" value="TreeGrafter"/>
</dbReference>
<evidence type="ECO:0000256" key="17">
    <source>
        <dbReference type="SAM" id="SignalP"/>
    </source>
</evidence>
<dbReference type="Gene3D" id="1.10.510.10">
    <property type="entry name" value="Transferase(Phosphotransferase) domain 1"/>
    <property type="match status" value="1"/>
</dbReference>
<reference evidence="20" key="2">
    <citation type="submission" date="2022-10" db="EMBL/GenBank/DDBJ databases">
        <authorList>
            <consortium name="ENA_rothamsted_submissions"/>
            <consortium name="culmorum"/>
            <person name="King R."/>
        </authorList>
    </citation>
    <scope>NUCLEOTIDE SEQUENCE</scope>
</reference>
<keyword evidence="11" id="KW-0325">Glycoprotein</keyword>
<feature type="domain" description="Guanylate cyclase" evidence="19">
    <location>
        <begin position="885"/>
        <end position="1015"/>
    </location>
</feature>
<dbReference type="GO" id="GO:0035556">
    <property type="term" value="P:intracellular signal transduction"/>
    <property type="evidence" value="ECO:0007669"/>
    <property type="project" value="InterPro"/>
</dbReference>
<dbReference type="PANTHER" id="PTHR11920">
    <property type="entry name" value="GUANYLYL CYCLASE"/>
    <property type="match status" value="1"/>
</dbReference>
<comment type="catalytic activity">
    <reaction evidence="1 15">
        <text>GTP = 3',5'-cyclic GMP + diphosphate</text>
        <dbReference type="Rhea" id="RHEA:13665"/>
        <dbReference type="ChEBI" id="CHEBI:33019"/>
        <dbReference type="ChEBI" id="CHEBI:37565"/>
        <dbReference type="ChEBI" id="CHEBI:57746"/>
        <dbReference type="EC" id="4.6.1.2"/>
    </reaction>
</comment>
<dbReference type="GO" id="GO:0005524">
    <property type="term" value="F:ATP binding"/>
    <property type="evidence" value="ECO:0007669"/>
    <property type="project" value="InterPro"/>
</dbReference>
<dbReference type="GO" id="GO:0005525">
    <property type="term" value="F:GTP binding"/>
    <property type="evidence" value="ECO:0007669"/>
    <property type="project" value="UniProtKB-KW"/>
</dbReference>
<organism evidence="20 21">
    <name type="scientific">Phaedon cochleariae</name>
    <name type="common">Mustard beetle</name>
    <dbReference type="NCBI Taxonomy" id="80249"/>
    <lineage>
        <taxon>Eukaryota</taxon>
        <taxon>Metazoa</taxon>
        <taxon>Ecdysozoa</taxon>
        <taxon>Arthropoda</taxon>
        <taxon>Hexapoda</taxon>
        <taxon>Insecta</taxon>
        <taxon>Pterygota</taxon>
        <taxon>Neoptera</taxon>
        <taxon>Endopterygota</taxon>
        <taxon>Coleoptera</taxon>
        <taxon>Polyphaga</taxon>
        <taxon>Cucujiformia</taxon>
        <taxon>Chrysomeloidea</taxon>
        <taxon>Chrysomelidae</taxon>
        <taxon>Chrysomelinae</taxon>
        <taxon>Chrysomelini</taxon>
        <taxon>Phaedon</taxon>
    </lineage>
</organism>
<dbReference type="InterPro" id="IPR050401">
    <property type="entry name" value="Cyclic_nucleotide_synthase"/>
</dbReference>
<evidence type="ECO:0000256" key="12">
    <source>
        <dbReference type="ARBA" id="ARBA00023239"/>
    </source>
</evidence>
<dbReference type="FunFam" id="3.30.70.1230:FF:000004">
    <property type="entry name" value="Guanylate cyclase"/>
    <property type="match status" value="1"/>
</dbReference>
<feature type="transmembrane region" description="Helical" evidence="16">
    <location>
        <begin position="475"/>
        <end position="499"/>
    </location>
</feature>
<keyword evidence="6" id="KW-0547">Nucleotide-binding</keyword>
<evidence type="ECO:0000313" key="21">
    <source>
        <dbReference type="Proteomes" id="UP001153737"/>
    </source>
</evidence>
<dbReference type="AlphaFoldDB" id="A0A9N9WZ66"/>
<keyword evidence="9 16" id="KW-0472">Membrane</keyword>
<dbReference type="GO" id="GO:0004383">
    <property type="term" value="F:guanylate cyclase activity"/>
    <property type="evidence" value="ECO:0007669"/>
    <property type="project" value="UniProtKB-EC"/>
</dbReference>
<dbReference type="Gene3D" id="3.40.50.2300">
    <property type="match status" value="2"/>
</dbReference>
<gene>
    <name evidence="20" type="ORF">PHAECO_LOCUS4302</name>
</gene>
<evidence type="ECO:0000256" key="4">
    <source>
        <dbReference type="ARBA" id="ARBA00022692"/>
    </source>
</evidence>
<dbReference type="SUPFAM" id="SSF55073">
    <property type="entry name" value="Nucleotide cyclase"/>
    <property type="match status" value="1"/>
</dbReference>
<feature type="signal peptide" evidence="17">
    <location>
        <begin position="1"/>
        <end position="15"/>
    </location>
</feature>
<keyword evidence="13 15" id="KW-0141">cGMP biosynthesis</keyword>
<feature type="domain" description="Protein kinase" evidence="18">
    <location>
        <begin position="542"/>
        <end position="815"/>
    </location>
</feature>
<sequence length="1129" mass="127035">MILFIFLLLFQTSSASSGFNNSILSQPPLAVADCPPLPETCRNNNSTCPLCDDSGKCTLYVAVILPQSDFYIVNIARAAEILYEAGNKSIADGTLGKNISVDYRFYDDSCKQDKASGNLVLATKDDLCIHVMFGPVCDYCIGTIGRTAKYIDIPNLTPTALSSDFTKIKQSLDDEYYFLLNSGSTDFRSVAEFFELILDRYGWRKFILMYERYQQEEVGGEDTCYLGMSSLATELGKFQPDFVDGDLRLLGMNYTEFLMNKVGVDYGIIITCTNQTNMRKIAIEAAKLKMMDRGEYTFFNLELYNNATNPSRPWLCTNDTDENNALARKGYEAIYTIMPHSETNFSMVASQPKRGSMFLDGLYDAMMMYVQALNRTLNRSGAIGKQDISGCELVHEMMGKSFKGKNEEFEVNCNGIRVRKFAMLNINSEGDYEIMATYSTRNKTIDYWNIRWRFGEPGDTPACGYDLSKCPTYDIVMILVGCLIVLVLFGLASAGYIWYRQRKLKSEIEARAWKVNYGDILFLNSKPRSSISSGVSLRSNLDTISLIGGRPTYGQLAFYKSMKVAVKELSNVKIELNHDNLYELKVMKDLSHENLVKFHGACLDGPNCLLTEYCHRGSLQDLLEDDKIKLDWTFRISLIKDLVSGMYYLHRSPIKSHGALKSSNCLVDIRFALKIADFGLSFLRVHDADQDMYNKEYHSFWQRLLWTAPELLNMNPIPPMGTQEGDVYSFGLIMHEILMRKGVFYLGDIHMGAEEILESVKKGPSSNNGTPLRPILGSEDQYEDEVEQLMNRCWAEDSVDRPDFATLKNKLHQMNKNDGNLLDNLLARMEQYASNLEALVDERTADYLEEKRRCEELLYQLLPKSVAKQLIQGESVIAETFDSVTIYFSDIVGFTELSARSTPLEVVELLNDLYTCFDSIVEEFDVYKVETIGDAYMVVSGLPERNGNSHAGEIARMSLALLEAVRKFRIRHRPTDPLKLRIGIHTGPCVAGVVGLKMPRYCLFGDTVNTASRMESNGSALRIHVSPVTKAVLDTFGTFDLECRGEIEIKGKGKMTTYWLNKERISRVTTQPGPAMETKARALSTPLPINARKEMPSNGKVVNLVNIVPPSDEAGIPLLAVTASQDSES</sequence>
<dbReference type="InterPro" id="IPR001828">
    <property type="entry name" value="ANF_lig-bd_rcpt"/>
</dbReference>